<feature type="domain" description="Radical SAM core" evidence="6">
    <location>
        <begin position="18"/>
        <end position="233"/>
    </location>
</feature>
<comment type="caution">
    <text evidence="7">The sequence shown here is derived from an EMBL/GenBank/DDBJ whole genome shotgun (WGS) entry which is preliminary data.</text>
</comment>
<dbReference type="InterPro" id="IPR050377">
    <property type="entry name" value="Radical_SAM_PqqE_MftC-like"/>
</dbReference>
<dbReference type="InterPro" id="IPR013785">
    <property type="entry name" value="Aldolase_TIM"/>
</dbReference>
<reference evidence="7 8" key="1">
    <citation type="submission" date="2019-04" db="EMBL/GenBank/DDBJ databases">
        <authorList>
            <person name="Li Y."/>
            <person name="Wang J."/>
        </authorList>
    </citation>
    <scope>NUCLEOTIDE SEQUENCE [LARGE SCALE GENOMIC DNA]</scope>
    <source>
        <strain evidence="7 8">DSM 14668</strain>
    </source>
</reference>
<dbReference type="Pfam" id="PF04055">
    <property type="entry name" value="Radical_SAM"/>
    <property type="match status" value="1"/>
</dbReference>
<gene>
    <name evidence="7" type="ORF">E8A74_01555</name>
</gene>
<name>A0A4U1JKG3_9BACT</name>
<protein>
    <submittedName>
        <fullName evidence="7">Radical SAM protein</fullName>
    </submittedName>
</protein>
<keyword evidence="3" id="KW-0479">Metal-binding</keyword>
<organism evidence="7 8">
    <name type="scientific">Polyangium fumosum</name>
    <dbReference type="NCBI Taxonomy" id="889272"/>
    <lineage>
        <taxon>Bacteria</taxon>
        <taxon>Pseudomonadati</taxon>
        <taxon>Myxococcota</taxon>
        <taxon>Polyangia</taxon>
        <taxon>Polyangiales</taxon>
        <taxon>Polyangiaceae</taxon>
        <taxon>Polyangium</taxon>
    </lineage>
</organism>
<dbReference type="InterPro" id="IPR007197">
    <property type="entry name" value="rSAM"/>
</dbReference>
<dbReference type="InterPro" id="IPR006638">
    <property type="entry name" value="Elp3/MiaA/NifB-like_rSAM"/>
</dbReference>
<dbReference type="EMBL" id="SSMQ01000001">
    <property type="protein sequence ID" value="TKD13262.1"/>
    <property type="molecule type" value="Genomic_DNA"/>
</dbReference>
<dbReference type="Proteomes" id="UP000309215">
    <property type="component" value="Unassembled WGS sequence"/>
</dbReference>
<dbReference type="SFLD" id="SFLDS00029">
    <property type="entry name" value="Radical_SAM"/>
    <property type="match status" value="1"/>
</dbReference>
<accession>A0A4U1JKG3</accession>
<dbReference type="PANTHER" id="PTHR11228:SF7">
    <property type="entry name" value="PQQA PEPTIDE CYCLASE"/>
    <property type="match status" value="1"/>
</dbReference>
<evidence type="ECO:0000256" key="4">
    <source>
        <dbReference type="ARBA" id="ARBA00023004"/>
    </source>
</evidence>
<evidence type="ECO:0000313" key="7">
    <source>
        <dbReference type="EMBL" id="TKD13262.1"/>
    </source>
</evidence>
<keyword evidence="4" id="KW-0408">Iron</keyword>
<dbReference type="CDD" id="cd01335">
    <property type="entry name" value="Radical_SAM"/>
    <property type="match status" value="1"/>
</dbReference>
<dbReference type="AlphaFoldDB" id="A0A4U1JKG3"/>
<keyword evidence="5" id="KW-0411">Iron-sulfur</keyword>
<dbReference type="Gene3D" id="3.20.20.70">
    <property type="entry name" value="Aldolase class I"/>
    <property type="match status" value="1"/>
</dbReference>
<keyword evidence="8" id="KW-1185">Reference proteome</keyword>
<dbReference type="OrthoDB" id="5497770at2"/>
<evidence type="ECO:0000259" key="6">
    <source>
        <dbReference type="PROSITE" id="PS51918"/>
    </source>
</evidence>
<evidence type="ECO:0000256" key="3">
    <source>
        <dbReference type="ARBA" id="ARBA00022723"/>
    </source>
</evidence>
<sequence>MSARSPERRKARGVVWYDDGVPLLDVVLGYDCNLACTYCTITEEMRRRALSTEQVAQEIDRAATRGFRDVAFTGGEPTIRSDLPALVRYAKKRGFEHVKVASNGLRYAHAPYLALLAEAGVDQFHVSMHAPSDAAYEETVQREGTAELRRKAIENLVARGLDPIADLILKEDTYRDVRAWVERLFAQGIRHLRLWLVSLTDGNRANVDQLPRLSDVAAKAREAFEAAREGGYEVHALHIPRCFLPGYEDHVRHPGADVVRVVTPDEVFDLKNSRLTGGVKPAGCEGCRHFETCPGLRPDYVERHGADEVRAVPA</sequence>
<dbReference type="InterPro" id="IPR058240">
    <property type="entry name" value="rSAM_sf"/>
</dbReference>
<dbReference type="PROSITE" id="PS51918">
    <property type="entry name" value="RADICAL_SAM"/>
    <property type="match status" value="1"/>
</dbReference>
<dbReference type="PANTHER" id="PTHR11228">
    <property type="entry name" value="RADICAL SAM DOMAIN PROTEIN"/>
    <property type="match status" value="1"/>
</dbReference>
<proteinExistence type="predicted"/>
<keyword evidence="2" id="KW-0949">S-adenosyl-L-methionine</keyword>
<dbReference type="GO" id="GO:0046872">
    <property type="term" value="F:metal ion binding"/>
    <property type="evidence" value="ECO:0007669"/>
    <property type="project" value="UniProtKB-KW"/>
</dbReference>
<evidence type="ECO:0000256" key="2">
    <source>
        <dbReference type="ARBA" id="ARBA00022691"/>
    </source>
</evidence>
<dbReference type="SMART" id="SM00729">
    <property type="entry name" value="Elp3"/>
    <property type="match status" value="1"/>
</dbReference>
<evidence type="ECO:0000256" key="5">
    <source>
        <dbReference type="ARBA" id="ARBA00023014"/>
    </source>
</evidence>
<evidence type="ECO:0000256" key="1">
    <source>
        <dbReference type="ARBA" id="ARBA00001966"/>
    </source>
</evidence>
<evidence type="ECO:0000313" key="8">
    <source>
        <dbReference type="Proteomes" id="UP000309215"/>
    </source>
</evidence>
<dbReference type="GO" id="GO:0003824">
    <property type="term" value="F:catalytic activity"/>
    <property type="evidence" value="ECO:0007669"/>
    <property type="project" value="InterPro"/>
</dbReference>
<dbReference type="GO" id="GO:0051536">
    <property type="term" value="F:iron-sulfur cluster binding"/>
    <property type="evidence" value="ECO:0007669"/>
    <property type="project" value="UniProtKB-KW"/>
</dbReference>
<comment type="cofactor">
    <cofactor evidence="1">
        <name>[4Fe-4S] cluster</name>
        <dbReference type="ChEBI" id="CHEBI:49883"/>
    </cofactor>
</comment>
<dbReference type="SUPFAM" id="SSF102114">
    <property type="entry name" value="Radical SAM enzymes"/>
    <property type="match status" value="1"/>
</dbReference>
<dbReference type="SFLD" id="SFLDG01067">
    <property type="entry name" value="SPASM/twitch_domain_containing"/>
    <property type="match status" value="1"/>
</dbReference>